<evidence type="ECO:0000313" key="12">
    <source>
        <dbReference type="EMBL" id="EAP71851.1"/>
    </source>
</evidence>
<comment type="caution">
    <text evidence="12">The sequence shown here is derived from an EMBL/GenBank/DDBJ whole genome shotgun (WGS) entry which is preliminary data.</text>
</comment>
<dbReference type="Gene3D" id="3.90.1300.10">
    <property type="entry name" value="Amidase signature (AS) domain"/>
    <property type="match status" value="1"/>
</dbReference>
<feature type="active site" description="Charge relay system" evidence="10">
    <location>
        <position position="75"/>
    </location>
</feature>
<protein>
    <recommendedName>
        <fullName evidence="4 10">Glutamyl-tRNA(Gln) amidotransferase subunit A</fullName>
        <shortName evidence="10">Glu-ADT subunit A</shortName>
        <ecNumber evidence="3 10">6.3.5.7</ecNumber>
    </recommendedName>
</protein>
<dbReference type="NCBIfam" id="TIGR00132">
    <property type="entry name" value="gatA"/>
    <property type="match status" value="1"/>
</dbReference>
<comment type="similarity">
    <text evidence="1 10">Belongs to the amidase family. GatA subfamily.</text>
</comment>
<feature type="active site" description="Charge relay system" evidence="10">
    <location>
        <position position="150"/>
    </location>
</feature>
<evidence type="ECO:0000313" key="13">
    <source>
        <dbReference type="Proteomes" id="UP000005933"/>
    </source>
</evidence>
<dbReference type="InterPro" id="IPR004412">
    <property type="entry name" value="GatA"/>
</dbReference>
<evidence type="ECO:0000256" key="7">
    <source>
        <dbReference type="ARBA" id="ARBA00022840"/>
    </source>
</evidence>
<dbReference type="SUPFAM" id="SSF75304">
    <property type="entry name" value="Amidase signature (AS) enzymes"/>
    <property type="match status" value="1"/>
</dbReference>
<dbReference type="AlphaFoldDB" id="A0AB33VAH1"/>
<dbReference type="EMBL" id="AAKL01000041">
    <property type="protein sequence ID" value="EAP71851.1"/>
    <property type="molecule type" value="Genomic_DNA"/>
</dbReference>
<dbReference type="GO" id="GO:0050567">
    <property type="term" value="F:glutaminyl-tRNA synthase (glutamine-hydrolyzing) activity"/>
    <property type="evidence" value="ECO:0007669"/>
    <property type="project" value="UniProtKB-UniRule"/>
</dbReference>
<gene>
    <name evidence="10" type="primary">gatA</name>
    <name evidence="12" type="ORF">RRSL_02023</name>
</gene>
<evidence type="ECO:0000256" key="5">
    <source>
        <dbReference type="ARBA" id="ARBA00022598"/>
    </source>
</evidence>
<dbReference type="Pfam" id="PF01425">
    <property type="entry name" value="Amidase"/>
    <property type="match status" value="1"/>
</dbReference>
<dbReference type="InterPro" id="IPR023631">
    <property type="entry name" value="Amidase_dom"/>
</dbReference>
<proteinExistence type="inferred from homology"/>
<comment type="function">
    <text evidence="10">Allows the formation of correctly charged Gln-tRNA(Gln) through the transamidation of misacylated Glu-tRNA(Gln) in organisms which lack glutaminyl-tRNA synthetase. The reaction takes place in the presence of glutamine and ATP through an activated gamma-phospho-Glu-tRNA(Gln).</text>
</comment>
<evidence type="ECO:0000256" key="8">
    <source>
        <dbReference type="ARBA" id="ARBA00022917"/>
    </source>
</evidence>
<comment type="catalytic activity">
    <reaction evidence="9 10">
        <text>L-glutamyl-tRNA(Gln) + L-glutamine + ATP + H2O = L-glutaminyl-tRNA(Gln) + L-glutamate + ADP + phosphate + H(+)</text>
        <dbReference type="Rhea" id="RHEA:17521"/>
        <dbReference type="Rhea" id="RHEA-COMP:9681"/>
        <dbReference type="Rhea" id="RHEA-COMP:9684"/>
        <dbReference type="ChEBI" id="CHEBI:15377"/>
        <dbReference type="ChEBI" id="CHEBI:15378"/>
        <dbReference type="ChEBI" id="CHEBI:29985"/>
        <dbReference type="ChEBI" id="CHEBI:30616"/>
        <dbReference type="ChEBI" id="CHEBI:43474"/>
        <dbReference type="ChEBI" id="CHEBI:58359"/>
        <dbReference type="ChEBI" id="CHEBI:78520"/>
        <dbReference type="ChEBI" id="CHEBI:78521"/>
        <dbReference type="ChEBI" id="CHEBI:456216"/>
        <dbReference type="EC" id="6.3.5.7"/>
    </reaction>
</comment>
<evidence type="ECO:0000259" key="11">
    <source>
        <dbReference type="Pfam" id="PF01425"/>
    </source>
</evidence>
<evidence type="ECO:0000256" key="1">
    <source>
        <dbReference type="ARBA" id="ARBA00008069"/>
    </source>
</evidence>
<organism evidence="12 13">
    <name type="scientific">Ralstonia solanacearum (strain UW551)</name>
    <dbReference type="NCBI Taxonomy" id="342110"/>
    <lineage>
        <taxon>Bacteria</taxon>
        <taxon>Pseudomonadati</taxon>
        <taxon>Pseudomonadota</taxon>
        <taxon>Betaproteobacteria</taxon>
        <taxon>Burkholderiales</taxon>
        <taxon>Burkholderiaceae</taxon>
        <taxon>Ralstonia</taxon>
        <taxon>Ralstonia solanacearum species complex</taxon>
    </lineage>
</organism>
<keyword evidence="7 10" id="KW-0067">ATP-binding</keyword>
<dbReference type="PANTHER" id="PTHR11895:SF151">
    <property type="entry name" value="GLUTAMYL-TRNA(GLN) AMIDOTRANSFERASE SUBUNIT A"/>
    <property type="match status" value="1"/>
</dbReference>
<evidence type="ECO:0000256" key="10">
    <source>
        <dbReference type="HAMAP-Rule" id="MF_00120"/>
    </source>
</evidence>
<dbReference type="GO" id="GO:0005524">
    <property type="term" value="F:ATP binding"/>
    <property type="evidence" value="ECO:0007669"/>
    <property type="project" value="UniProtKB-KW"/>
</dbReference>
<dbReference type="GO" id="GO:0006412">
    <property type="term" value="P:translation"/>
    <property type="evidence" value="ECO:0007669"/>
    <property type="project" value="UniProtKB-UniRule"/>
</dbReference>
<evidence type="ECO:0000256" key="3">
    <source>
        <dbReference type="ARBA" id="ARBA00012739"/>
    </source>
</evidence>
<dbReference type="RefSeq" id="WP_003264712.1">
    <property type="nucleotide sequence ID" value="NZ_AAKL01000041.1"/>
</dbReference>
<dbReference type="PROSITE" id="PS00571">
    <property type="entry name" value="AMIDASES"/>
    <property type="match status" value="1"/>
</dbReference>
<feature type="domain" description="Amidase" evidence="11">
    <location>
        <begin position="22"/>
        <end position="476"/>
    </location>
</feature>
<evidence type="ECO:0000256" key="4">
    <source>
        <dbReference type="ARBA" id="ARBA00014428"/>
    </source>
</evidence>
<evidence type="ECO:0000256" key="2">
    <source>
        <dbReference type="ARBA" id="ARBA00011123"/>
    </source>
</evidence>
<keyword evidence="6 10" id="KW-0547">Nucleotide-binding</keyword>
<feature type="active site" description="Acyl-ester intermediate" evidence="10">
    <location>
        <position position="174"/>
    </location>
</feature>
<accession>A0AB33VAH1</accession>
<keyword evidence="5 10" id="KW-0436">Ligase</keyword>
<dbReference type="InterPro" id="IPR000120">
    <property type="entry name" value="Amidase"/>
</dbReference>
<dbReference type="GO" id="GO:0030956">
    <property type="term" value="C:glutamyl-tRNA(Gln) amidotransferase complex"/>
    <property type="evidence" value="ECO:0007669"/>
    <property type="project" value="InterPro"/>
</dbReference>
<keyword evidence="8 10" id="KW-0648">Protein biosynthesis</keyword>
<dbReference type="InterPro" id="IPR020556">
    <property type="entry name" value="Amidase_CS"/>
</dbReference>
<evidence type="ECO:0000256" key="9">
    <source>
        <dbReference type="ARBA" id="ARBA00047407"/>
    </source>
</evidence>
<dbReference type="HAMAP" id="MF_00120">
    <property type="entry name" value="GatA"/>
    <property type="match status" value="1"/>
</dbReference>
<sequence length="495" mass="52280">MTASTLKTLSAQLAAKDVSAVELARHYLSRIEARADLNAFVHVDAEATLAQAQAADARIAAGGAGPLAGIPIAHKDVFVTRGWRATAGSKMLDGYVSPFDATVVERLAAAGMVTLGKTNMDEFAMGSSNENSHFGPVKNPWNVGHVPGGSSGGSAAAVAADLAPAATGTDTGGSIRQPASFSGITGIKPTYGRVSRYGMIAFASSLDQGGPMARTAEDCALLLSAMAGFDARDSTSLEPGRGGDAEDFGRLLGQPLEGADAARPLAGLRIGLPQEYFGAGLADDVRAAVRAALAELEKLGATLVDISLPKTELSIPTYYVIAPAEASSNLSRFDGVRYGHRAAEYRDLADMYRKSRAEGFGWEVKRRILVGTYVLSHGYYDAYYLQAQKIRRIIAQDFRNAFQQCDVIMGPVAPTVAWKLGEKTDDPLQMYLADIFTLSTSLAGLPGMSVPAGFGANGLPVGLQIIGNYFEETRMLQIAHAFQQATDWHARQPAA</sequence>
<dbReference type="PANTHER" id="PTHR11895">
    <property type="entry name" value="TRANSAMIDASE"/>
    <property type="match status" value="1"/>
</dbReference>
<dbReference type="EC" id="6.3.5.7" evidence="3 10"/>
<name>A0AB33VAH1_RALSU</name>
<dbReference type="Proteomes" id="UP000005933">
    <property type="component" value="Unassembled WGS sequence"/>
</dbReference>
<reference evidence="12 13" key="1">
    <citation type="journal article" date="2006" name="Mol. Plant Microbe Interact.">
        <title>Identification of open reading frames unique to a select agent: Ralstonia solanacearum race 3 biovar 2.</title>
        <authorList>
            <person name="Gabriel D.W."/>
            <person name="Allen C."/>
            <person name="Schell M."/>
            <person name="Denny T.P."/>
            <person name="Greenberg J.T."/>
            <person name="Duan Y.P."/>
            <person name="Flores-Cruz Z."/>
            <person name="Huang Q."/>
            <person name="Clifford J.M."/>
            <person name="Presting G."/>
            <person name="Gonzalez E.T."/>
            <person name="Reddy J."/>
            <person name="Elphinstone J."/>
            <person name="Swanson J."/>
            <person name="Yao J."/>
            <person name="Mulholland V."/>
            <person name="Liu L."/>
            <person name="Farmerie W."/>
            <person name="Patnaikuni M."/>
            <person name="Balogh B."/>
            <person name="Norman D."/>
            <person name="Alvarez A."/>
            <person name="Castillo J.A."/>
            <person name="Jones J."/>
            <person name="Saddler G."/>
            <person name="Walunas T."/>
            <person name="Zhukov A."/>
            <person name="Mikhailova N."/>
        </authorList>
    </citation>
    <scope>NUCLEOTIDE SEQUENCE [LARGE SCALE GENOMIC DNA]</scope>
    <source>
        <strain evidence="12 13">UW551</strain>
    </source>
</reference>
<dbReference type="InterPro" id="IPR036928">
    <property type="entry name" value="AS_sf"/>
</dbReference>
<comment type="subunit">
    <text evidence="2 10">Heterotrimer of A, B and C subunits.</text>
</comment>
<evidence type="ECO:0000256" key="6">
    <source>
        <dbReference type="ARBA" id="ARBA00022741"/>
    </source>
</evidence>